<dbReference type="PANTHER" id="PTHR21272:SF3">
    <property type="entry name" value="CATABOLIC 3-DEHYDROQUINASE"/>
    <property type="match status" value="1"/>
</dbReference>
<dbReference type="NCBIfam" id="NF003807">
    <property type="entry name" value="PRK05395.1-4"/>
    <property type="match status" value="1"/>
</dbReference>
<evidence type="ECO:0000256" key="1">
    <source>
        <dbReference type="ARBA" id="ARBA00022911"/>
    </source>
</evidence>
<evidence type="ECO:0000256" key="3">
    <source>
        <dbReference type="HAMAP-Rule" id="MF_03136"/>
    </source>
</evidence>
<dbReference type="NCBIfam" id="NF003804">
    <property type="entry name" value="PRK05395.1-1"/>
    <property type="match status" value="1"/>
</dbReference>
<evidence type="ECO:0000313" key="8">
    <source>
        <dbReference type="Proteomes" id="UP001174694"/>
    </source>
</evidence>
<proteinExistence type="inferred from homology"/>
<keyword evidence="1 3" id="KW-0672">Quinate metabolism</keyword>
<keyword evidence="8" id="KW-1185">Reference proteome</keyword>
<dbReference type="InterPro" id="IPR018509">
    <property type="entry name" value="DHquinase_II_CS"/>
</dbReference>
<evidence type="ECO:0000256" key="6">
    <source>
        <dbReference type="PIRSR" id="PIRSR001399-3"/>
    </source>
</evidence>
<dbReference type="InterPro" id="IPR001874">
    <property type="entry name" value="DHquinase_II"/>
</dbReference>
<feature type="active site" description="Proton acceptor" evidence="3 4">
    <location>
        <position position="24"/>
    </location>
</feature>
<gene>
    <name evidence="3" type="primary">qutE</name>
    <name evidence="7" type="ORF">NKR23_g7799</name>
</gene>
<evidence type="ECO:0000313" key="7">
    <source>
        <dbReference type="EMBL" id="KAJ9141727.1"/>
    </source>
</evidence>
<feature type="binding site" evidence="3 5">
    <location>
        <position position="96"/>
    </location>
    <ligand>
        <name>substrate</name>
    </ligand>
</feature>
<feature type="binding site" evidence="3 5">
    <location>
        <position position="127"/>
    </location>
    <ligand>
        <name>substrate</name>
    </ligand>
</feature>
<keyword evidence="2 3" id="KW-0456">Lyase</keyword>
<dbReference type="PANTHER" id="PTHR21272">
    <property type="entry name" value="CATABOLIC 3-DEHYDROQUINASE"/>
    <property type="match status" value="1"/>
</dbReference>
<comment type="pathway">
    <text evidence="3">Aromatic compound metabolism; 3,4-dihydroxybenzoate biosynthesis; 3,4-dihydroxybenzoate from 3-dehydroquinate: step 1/2.</text>
</comment>
<comment type="similarity">
    <text evidence="3">Belongs to the type-II 3-dehydroquinase family.</text>
</comment>
<dbReference type="Pfam" id="PF01220">
    <property type="entry name" value="DHquinase_II"/>
    <property type="match status" value="1"/>
</dbReference>
<dbReference type="HAMAP" id="MF_00169">
    <property type="entry name" value="AroQ"/>
    <property type="match status" value="1"/>
</dbReference>
<dbReference type="Gene3D" id="3.40.50.9100">
    <property type="entry name" value="Dehydroquinase, class II"/>
    <property type="match status" value="1"/>
</dbReference>
<feature type="binding site" evidence="3 5">
    <location>
        <position position="103"/>
    </location>
    <ligand>
        <name>substrate</name>
    </ligand>
</feature>
<dbReference type="PIRSF" id="PIRSF001399">
    <property type="entry name" value="DHquinase_II"/>
    <property type="match status" value="1"/>
</dbReference>
<organism evidence="7 8">
    <name type="scientific">Pleurostoma richardsiae</name>
    <dbReference type="NCBI Taxonomy" id="41990"/>
    <lineage>
        <taxon>Eukaryota</taxon>
        <taxon>Fungi</taxon>
        <taxon>Dikarya</taxon>
        <taxon>Ascomycota</taxon>
        <taxon>Pezizomycotina</taxon>
        <taxon>Sordariomycetes</taxon>
        <taxon>Sordariomycetidae</taxon>
        <taxon>Calosphaeriales</taxon>
        <taxon>Pleurostomataceae</taxon>
        <taxon>Pleurostoma</taxon>
    </lineage>
</organism>
<dbReference type="InterPro" id="IPR036441">
    <property type="entry name" value="DHquinase_II_sf"/>
</dbReference>
<feature type="binding site" evidence="3 5">
    <location>
        <begin position="117"/>
        <end position="118"/>
    </location>
    <ligand>
        <name>substrate</name>
    </ligand>
</feature>
<dbReference type="EC" id="4.2.1.10" evidence="3"/>
<dbReference type="Proteomes" id="UP001174694">
    <property type="component" value="Unassembled WGS sequence"/>
</dbReference>
<name>A0AA38R7T1_9PEZI</name>
<evidence type="ECO:0000256" key="2">
    <source>
        <dbReference type="ARBA" id="ARBA00023239"/>
    </source>
</evidence>
<dbReference type="SUPFAM" id="SSF52304">
    <property type="entry name" value="Type II 3-dehydroquinate dehydratase"/>
    <property type="match status" value="1"/>
</dbReference>
<feature type="active site" description="Proton donor" evidence="3 4">
    <location>
        <position position="116"/>
    </location>
</feature>
<sequence length="167" mass="18066">MSRRILLINGPNLNLLGTREPAIYGSTTLADVLSSASAQAAQLGVELEVFQSNHEGAIVDRIQEAGGFGHFITTPKTGEKRERVDAIIINPGAFTHTSVALRDALLGVSVPFVEVHVSNLHAREPWRHHSYFSDKAVAVIAGLGAFGYTAAIEFAAKHLKVKKEERL</sequence>
<dbReference type="GO" id="GO:0003855">
    <property type="term" value="F:3-dehydroquinate dehydratase activity"/>
    <property type="evidence" value="ECO:0007669"/>
    <property type="project" value="UniProtKB-UniRule"/>
</dbReference>
<dbReference type="AlphaFoldDB" id="A0AA38R7T1"/>
<comment type="caution">
    <text evidence="7">The sequence shown here is derived from an EMBL/GenBank/DDBJ whole genome shotgun (WGS) entry which is preliminary data.</text>
</comment>
<dbReference type="PROSITE" id="PS01029">
    <property type="entry name" value="DEHYDROQUINASE_II"/>
    <property type="match status" value="1"/>
</dbReference>
<dbReference type="CDD" id="cd00466">
    <property type="entry name" value="DHQase_II"/>
    <property type="match status" value="1"/>
</dbReference>
<comment type="catalytic activity">
    <reaction evidence="3">
        <text>3-dehydroquinate = 3-dehydroshikimate + H2O</text>
        <dbReference type="Rhea" id="RHEA:21096"/>
        <dbReference type="ChEBI" id="CHEBI:15377"/>
        <dbReference type="ChEBI" id="CHEBI:16630"/>
        <dbReference type="ChEBI" id="CHEBI:32364"/>
        <dbReference type="EC" id="4.2.1.10"/>
    </reaction>
</comment>
<feature type="binding site" evidence="3 5">
    <location>
        <position position="90"/>
    </location>
    <ligand>
        <name>substrate</name>
    </ligand>
</feature>
<accession>A0AA38R7T1</accession>
<evidence type="ECO:0000256" key="4">
    <source>
        <dbReference type="PIRSR" id="PIRSR001399-1"/>
    </source>
</evidence>
<dbReference type="NCBIfam" id="NF003806">
    <property type="entry name" value="PRK05395.1-3"/>
    <property type="match status" value="1"/>
</dbReference>
<comment type="subunit">
    <text evidence="3">Homododecamer. Adopts a ring-like structure, composed of an arrangement of two hexameric rings stacked on top of one another.</text>
</comment>
<dbReference type="GO" id="GO:0019631">
    <property type="term" value="P:quinate catabolic process"/>
    <property type="evidence" value="ECO:0007669"/>
    <property type="project" value="TreeGrafter"/>
</dbReference>
<dbReference type="NCBIfam" id="NF003805">
    <property type="entry name" value="PRK05395.1-2"/>
    <property type="match status" value="1"/>
</dbReference>
<protein>
    <recommendedName>
        <fullName evidence="3">Catabolic 3-dehydroquinase</fullName>
        <shortName evidence="3">cDHQase</shortName>
        <ecNumber evidence="3">4.2.1.10</ecNumber>
    </recommendedName>
    <alternativeName>
        <fullName evidence="3">3-dehydroquinate dehydratase</fullName>
    </alternativeName>
</protein>
<comment type="function">
    <text evidence="3">Is involved in the catabolism of quinate. Allows the utilization of quinate as carbon source via the beta-ketoadipate pathway.</text>
</comment>
<dbReference type="EMBL" id="JANBVO010000025">
    <property type="protein sequence ID" value="KAJ9141727.1"/>
    <property type="molecule type" value="Genomic_DNA"/>
</dbReference>
<dbReference type="NCBIfam" id="TIGR01088">
    <property type="entry name" value="aroQ"/>
    <property type="match status" value="1"/>
</dbReference>
<reference evidence="7" key="1">
    <citation type="submission" date="2022-07" db="EMBL/GenBank/DDBJ databases">
        <title>Fungi with potential for degradation of polypropylene.</title>
        <authorList>
            <person name="Gostincar C."/>
        </authorList>
    </citation>
    <scope>NUCLEOTIDE SEQUENCE</scope>
    <source>
        <strain evidence="7">EXF-13308</strain>
    </source>
</reference>
<feature type="site" description="Transition state stabilizer" evidence="3 6">
    <location>
        <position position="19"/>
    </location>
</feature>
<dbReference type="GO" id="GO:0046279">
    <property type="term" value="P:3,4-dihydroxybenzoate biosynthetic process"/>
    <property type="evidence" value="ECO:0007669"/>
    <property type="project" value="UniProtKB-UniRule"/>
</dbReference>
<evidence type="ECO:0000256" key="5">
    <source>
        <dbReference type="PIRSR" id="PIRSR001399-2"/>
    </source>
</evidence>